<keyword evidence="2" id="KW-1185">Reference proteome</keyword>
<name>A0A1E3VTD8_9HYPH</name>
<dbReference type="EMBL" id="LPWD01000455">
    <property type="protein sequence ID" value="ODR96793.1"/>
    <property type="molecule type" value="Genomic_DNA"/>
</dbReference>
<accession>A0A1E3VTD8</accession>
<evidence type="ECO:0000313" key="2">
    <source>
        <dbReference type="Proteomes" id="UP000095042"/>
    </source>
</evidence>
<sequence>MLKNAPVIPSHTDREHAHFRDQALGEIKSPFLLGGYMADTILHLASPFYWARCKAMRAGTISSDAPRWMLTTFGTTLDSETVDGISGRWEQSDALLSITGHHEPSLTTAYPATRQGHIAHFQAARREYPIYEAFMTRTALEIGFEIPIKLKEQHPKHAFYAPDMEDLLSG</sequence>
<dbReference type="AlphaFoldDB" id="A0A1E3VTD8"/>
<protein>
    <submittedName>
        <fullName evidence="1">Uncharacterized protein</fullName>
    </submittedName>
</protein>
<gene>
    <name evidence="1" type="ORF">AUC71_04295</name>
</gene>
<evidence type="ECO:0000313" key="1">
    <source>
        <dbReference type="EMBL" id="ODR96793.1"/>
    </source>
</evidence>
<dbReference type="Proteomes" id="UP000095042">
    <property type="component" value="Unassembled WGS sequence"/>
</dbReference>
<comment type="caution">
    <text evidence="1">The sequence shown here is derived from an EMBL/GenBank/DDBJ whole genome shotgun (WGS) entry which is preliminary data.</text>
</comment>
<proteinExistence type="predicted"/>
<dbReference type="RefSeq" id="WP_069625061.1">
    <property type="nucleotide sequence ID" value="NZ_LPWD01000455.1"/>
</dbReference>
<organism evidence="1 2">
    <name type="scientific">Methyloceanibacter marginalis</name>
    <dbReference type="NCBI Taxonomy" id="1774971"/>
    <lineage>
        <taxon>Bacteria</taxon>
        <taxon>Pseudomonadati</taxon>
        <taxon>Pseudomonadota</taxon>
        <taxon>Alphaproteobacteria</taxon>
        <taxon>Hyphomicrobiales</taxon>
        <taxon>Hyphomicrobiaceae</taxon>
        <taxon>Methyloceanibacter</taxon>
    </lineage>
</organism>
<reference evidence="1 2" key="1">
    <citation type="journal article" date="2016" name="Environ. Microbiol.">
        <title>New Methyloceanibacter diversity from North Sea sediments includes methanotroph containing solely the soluble methane monooxygenase.</title>
        <authorList>
            <person name="Vekeman B."/>
            <person name="Kerckhof F.M."/>
            <person name="Cremers G."/>
            <person name="de Vos P."/>
            <person name="Vandamme P."/>
            <person name="Boon N."/>
            <person name="Op den Camp H.J."/>
            <person name="Heylen K."/>
        </authorList>
    </citation>
    <scope>NUCLEOTIDE SEQUENCE [LARGE SCALE GENOMIC DNA]</scope>
    <source>
        <strain evidence="1 2">R-67177</strain>
    </source>
</reference>